<evidence type="ECO:0000256" key="8">
    <source>
        <dbReference type="PIRSR" id="PIRSR000232-1"/>
    </source>
</evidence>
<evidence type="ECO:0000256" key="6">
    <source>
        <dbReference type="ARBA" id="ARBA00023027"/>
    </source>
</evidence>
<evidence type="ECO:0000313" key="11">
    <source>
        <dbReference type="Proteomes" id="UP000245535"/>
    </source>
</evidence>
<name>A0A315Z4R3_SEDFL</name>
<evidence type="ECO:0000256" key="4">
    <source>
        <dbReference type="ARBA" id="ARBA00022857"/>
    </source>
</evidence>
<dbReference type="InterPro" id="IPR000415">
    <property type="entry name" value="Nitroreductase-like"/>
</dbReference>
<dbReference type="PANTHER" id="PTHR43821:SF1">
    <property type="entry name" value="NAD(P)H NITROREDUCTASE YDJA-RELATED"/>
    <property type="match status" value="1"/>
</dbReference>
<keyword evidence="6 7" id="KW-0520">NAD</keyword>
<keyword evidence="3 7" id="KW-0288">FMN</keyword>
<feature type="binding site" evidence="8">
    <location>
        <position position="48"/>
    </location>
    <ligand>
        <name>FMN</name>
        <dbReference type="ChEBI" id="CHEBI:58210"/>
        <note>ligand shared between dimeric partners</note>
    </ligand>
</feature>
<protein>
    <recommendedName>
        <fullName evidence="7">Putative NAD(P)H nitroreductase</fullName>
        <ecNumber evidence="7">1.-.-.-</ecNumber>
    </recommendedName>
</protein>
<comment type="similarity">
    <text evidence="1 7">Belongs to the nitroreductase family.</text>
</comment>
<feature type="binding site" description="in other chain" evidence="8">
    <location>
        <begin position="17"/>
        <end position="19"/>
    </location>
    <ligand>
        <name>FMN</name>
        <dbReference type="ChEBI" id="CHEBI:58210"/>
        <note>ligand shared between dimeric partners</note>
    </ligand>
</feature>
<feature type="domain" description="Nitroreductase" evidence="9">
    <location>
        <begin position="14"/>
        <end position="175"/>
    </location>
</feature>
<keyword evidence="5 7" id="KW-0560">Oxidoreductase</keyword>
<evidence type="ECO:0000256" key="5">
    <source>
        <dbReference type="ARBA" id="ARBA00023002"/>
    </source>
</evidence>
<evidence type="ECO:0000256" key="3">
    <source>
        <dbReference type="ARBA" id="ARBA00022643"/>
    </source>
</evidence>
<keyword evidence="2 7" id="KW-0285">Flavoprotein</keyword>
<dbReference type="CDD" id="cd02135">
    <property type="entry name" value="YdjA-like"/>
    <property type="match status" value="1"/>
</dbReference>
<keyword evidence="4 7" id="KW-0521">NADP</keyword>
<feature type="binding site" description="in other chain" evidence="8">
    <location>
        <begin position="144"/>
        <end position="146"/>
    </location>
    <ligand>
        <name>FMN</name>
        <dbReference type="ChEBI" id="CHEBI:58210"/>
        <note>ligand shared between dimeric partners</note>
    </ligand>
</feature>
<comment type="cofactor">
    <cofactor evidence="8">
        <name>FMN</name>
        <dbReference type="ChEBI" id="CHEBI:58210"/>
    </cofactor>
    <text evidence="8">Binds 1 FMN per subunit.</text>
</comment>
<dbReference type="Pfam" id="PF00881">
    <property type="entry name" value="Nitroreductase"/>
    <property type="match status" value="1"/>
</dbReference>
<evidence type="ECO:0000259" key="9">
    <source>
        <dbReference type="Pfam" id="PF00881"/>
    </source>
</evidence>
<dbReference type="OrthoDB" id="9804207at2"/>
<dbReference type="InterPro" id="IPR026021">
    <property type="entry name" value="YdjA-like"/>
</dbReference>
<organism evidence="10 11">
    <name type="scientific">Sediminitomix flava</name>
    <dbReference type="NCBI Taxonomy" id="379075"/>
    <lineage>
        <taxon>Bacteria</taxon>
        <taxon>Pseudomonadati</taxon>
        <taxon>Bacteroidota</taxon>
        <taxon>Cytophagia</taxon>
        <taxon>Cytophagales</taxon>
        <taxon>Flammeovirgaceae</taxon>
        <taxon>Sediminitomix</taxon>
    </lineage>
</organism>
<dbReference type="EMBL" id="QGDO01000007">
    <property type="protein sequence ID" value="PWJ38473.1"/>
    <property type="molecule type" value="Genomic_DNA"/>
</dbReference>
<evidence type="ECO:0000256" key="7">
    <source>
        <dbReference type="PIRNR" id="PIRNR000232"/>
    </source>
</evidence>
<dbReference type="Proteomes" id="UP000245535">
    <property type="component" value="Unassembled WGS sequence"/>
</dbReference>
<dbReference type="Gene3D" id="3.40.109.10">
    <property type="entry name" value="NADH Oxidase"/>
    <property type="match status" value="1"/>
</dbReference>
<dbReference type="RefSeq" id="WP_109621574.1">
    <property type="nucleotide sequence ID" value="NZ_QGDO01000007.1"/>
</dbReference>
<gene>
    <name evidence="10" type="ORF">BC781_10763</name>
</gene>
<dbReference type="AlphaFoldDB" id="A0A315Z4R3"/>
<dbReference type="SUPFAM" id="SSF55469">
    <property type="entry name" value="FMN-dependent nitroreductase-like"/>
    <property type="match status" value="1"/>
</dbReference>
<evidence type="ECO:0000313" key="10">
    <source>
        <dbReference type="EMBL" id="PWJ38473.1"/>
    </source>
</evidence>
<dbReference type="GO" id="GO:0016491">
    <property type="term" value="F:oxidoreductase activity"/>
    <property type="evidence" value="ECO:0007669"/>
    <property type="project" value="UniProtKB-UniRule"/>
</dbReference>
<evidence type="ECO:0000256" key="1">
    <source>
        <dbReference type="ARBA" id="ARBA00007118"/>
    </source>
</evidence>
<comment type="caution">
    <text evidence="10">The sequence shown here is derived from an EMBL/GenBank/DDBJ whole genome shotgun (WGS) entry which is preliminary data.</text>
</comment>
<proteinExistence type="inferred from homology"/>
<dbReference type="EC" id="1.-.-.-" evidence="7"/>
<dbReference type="InterPro" id="IPR052530">
    <property type="entry name" value="NAD(P)H_nitroreductase"/>
</dbReference>
<dbReference type="PANTHER" id="PTHR43821">
    <property type="entry name" value="NAD(P)H NITROREDUCTASE YDJA-RELATED"/>
    <property type="match status" value="1"/>
</dbReference>
<reference evidence="10 11" key="1">
    <citation type="submission" date="2018-03" db="EMBL/GenBank/DDBJ databases">
        <title>Genomic Encyclopedia of Archaeal and Bacterial Type Strains, Phase II (KMG-II): from individual species to whole genera.</title>
        <authorList>
            <person name="Goeker M."/>
        </authorList>
    </citation>
    <scope>NUCLEOTIDE SEQUENCE [LARGE SCALE GENOMIC DNA]</scope>
    <source>
        <strain evidence="10 11">DSM 28229</strain>
    </source>
</reference>
<accession>A0A315Z4R3</accession>
<dbReference type="InterPro" id="IPR029479">
    <property type="entry name" value="Nitroreductase"/>
</dbReference>
<keyword evidence="11" id="KW-1185">Reference proteome</keyword>
<sequence length="197" mass="22528">MVKEYQYKVINDVIRSRRSVFPAQFSDKKIEKEVIDQILENANWAPNHGHTEPWRFFVFSGEGLKQLGEAQSKIYKEVTSEEDFDKNKFEKLLHKPNMASHVIAIAMKRGDNPKIPEIEEIEAVACAVQNIYLTATAYGVGGYWGSGGITYMEEAKELFGLGEDDKVLGFFYLGYPKEGLELEGKRKPIQEKVTWIE</sequence>
<evidence type="ECO:0000256" key="2">
    <source>
        <dbReference type="ARBA" id="ARBA00022630"/>
    </source>
</evidence>
<dbReference type="PIRSF" id="PIRSF000232">
    <property type="entry name" value="YdjA"/>
    <property type="match status" value="1"/>
</dbReference>